<evidence type="ECO:0000313" key="10">
    <source>
        <dbReference type="Proteomes" id="UP000633278"/>
    </source>
</evidence>
<dbReference type="Gene3D" id="3.40.50.720">
    <property type="entry name" value="NAD(P)-binding Rossmann-like Domain"/>
    <property type="match status" value="1"/>
</dbReference>
<dbReference type="InterPro" id="IPR017475">
    <property type="entry name" value="EPS_sugar_tfrase"/>
</dbReference>
<evidence type="ECO:0000256" key="7">
    <source>
        <dbReference type="SAM" id="Phobius"/>
    </source>
</evidence>
<dbReference type="GO" id="GO:0016780">
    <property type="term" value="F:phosphotransferase activity, for other substituted phosphate groups"/>
    <property type="evidence" value="ECO:0007669"/>
    <property type="project" value="TreeGrafter"/>
</dbReference>
<proteinExistence type="inferred from homology"/>
<keyword evidence="5 7" id="KW-1133">Transmembrane helix</keyword>
<dbReference type="AlphaFoldDB" id="A0A917HVZ3"/>
<evidence type="ECO:0000259" key="8">
    <source>
        <dbReference type="Pfam" id="PF02397"/>
    </source>
</evidence>
<keyword evidence="6 7" id="KW-0472">Membrane</keyword>
<feature type="transmembrane region" description="Helical" evidence="7">
    <location>
        <begin position="67"/>
        <end position="89"/>
    </location>
</feature>
<comment type="subcellular location">
    <subcellularLocation>
        <location evidence="1">Membrane</location>
        <topology evidence="1">Multi-pass membrane protein</topology>
    </subcellularLocation>
</comment>
<reference evidence="9" key="2">
    <citation type="submission" date="2020-09" db="EMBL/GenBank/DDBJ databases">
        <authorList>
            <person name="Sun Q."/>
            <person name="Zhou Y."/>
        </authorList>
    </citation>
    <scope>NUCLEOTIDE SEQUENCE</scope>
    <source>
        <strain evidence="9">CGMCC 1.15763</strain>
    </source>
</reference>
<feature type="transmembrane region" description="Helical" evidence="7">
    <location>
        <begin position="37"/>
        <end position="55"/>
    </location>
</feature>
<gene>
    <name evidence="9" type="primary">wcaJ</name>
    <name evidence="9" type="ORF">GCM10011416_08630</name>
</gene>
<evidence type="ECO:0000256" key="1">
    <source>
        <dbReference type="ARBA" id="ARBA00004141"/>
    </source>
</evidence>
<dbReference type="Pfam" id="PF02397">
    <property type="entry name" value="Bac_transf"/>
    <property type="match status" value="1"/>
</dbReference>
<dbReference type="NCBIfam" id="TIGR03025">
    <property type="entry name" value="EPS_sugtrans"/>
    <property type="match status" value="1"/>
</dbReference>
<dbReference type="PANTHER" id="PTHR30576:SF0">
    <property type="entry name" value="UNDECAPRENYL-PHOSPHATE N-ACETYLGALACTOSAMINYL 1-PHOSPHATE TRANSFERASE-RELATED"/>
    <property type="match status" value="1"/>
</dbReference>
<dbReference type="Pfam" id="PF13727">
    <property type="entry name" value="CoA_binding_3"/>
    <property type="match status" value="1"/>
</dbReference>
<feature type="transmembrane region" description="Helical" evidence="7">
    <location>
        <begin position="264"/>
        <end position="289"/>
    </location>
</feature>
<dbReference type="GO" id="GO:0016020">
    <property type="term" value="C:membrane"/>
    <property type="evidence" value="ECO:0007669"/>
    <property type="project" value="UniProtKB-SubCell"/>
</dbReference>
<keyword evidence="3" id="KW-0808">Transferase</keyword>
<keyword evidence="4 7" id="KW-0812">Transmembrane</keyword>
<dbReference type="PANTHER" id="PTHR30576">
    <property type="entry name" value="COLANIC BIOSYNTHESIS UDP-GLUCOSE LIPID CARRIER TRANSFERASE"/>
    <property type="match status" value="1"/>
</dbReference>
<keyword evidence="10" id="KW-1185">Reference proteome</keyword>
<evidence type="ECO:0000256" key="5">
    <source>
        <dbReference type="ARBA" id="ARBA00022989"/>
    </source>
</evidence>
<organism evidence="9 10">
    <name type="scientific">Polaribacter pacificus</name>
    <dbReference type="NCBI Taxonomy" id="1775173"/>
    <lineage>
        <taxon>Bacteria</taxon>
        <taxon>Pseudomonadati</taxon>
        <taxon>Bacteroidota</taxon>
        <taxon>Flavobacteriia</taxon>
        <taxon>Flavobacteriales</taxon>
        <taxon>Flavobacteriaceae</taxon>
    </lineage>
</organism>
<dbReference type="RefSeq" id="WP_188598038.1">
    <property type="nucleotide sequence ID" value="NZ_BMJW01000001.1"/>
</dbReference>
<name>A0A917HVZ3_9FLAO</name>
<evidence type="ECO:0000256" key="2">
    <source>
        <dbReference type="ARBA" id="ARBA00006464"/>
    </source>
</evidence>
<dbReference type="InterPro" id="IPR003362">
    <property type="entry name" value="Bact_transf"/>
</dbReference>
<evidence type="ECO:0000313" key="9">
    <source>
        <dbReference type="EMBL" id="GGG93697.1"/>
    </source>
</evidence>
<protein>
    <submittedName>
        <fullName evidence="9">Undecaprenyl-phosphate glucose phosphotransferase</fullName>
    </submittedName>
</protein>
<comment type="similarity">
    <text evidence="2">Belongs to the bacterial sugar transferase family.</text>
</comment>
<reference evidence="9" key="1">
    <citation type="journal article" date="2014" name="Int. J. Syst. Evol. Microbiol.">
        <title>Complete genome sequence of Corynebacterium casei LMG S-19264T (=DSM 44701T), isolated from a smear-ripened cheese.</title>
        <authorList>
            <consortium name="US DOE Joint Genome Institute (JGI-PGF)"/>
            <person name="Walter F."/>
            <person name="Albersmeier A."/>
            <person name="Kalinowski J."/>
            <person name="Ruckert C."/>
        </authorList>
    </citation>
    <scope>NUCLEOTIDE SEQUENCE</scope>
    <source>
        <strain evidence="9">CGMCC 1.15763</strain>
    </source>
</reference>
<accession>A0A917HVZ3</accession>
<feature type="transmembrane region" description="Helical" evidence="7">
    <location>
        <begin position="12"/>
        <end position="31"/>
    </location>
</feature>
<feature type="domain" description="Bacterial sugar transferase" evidence="8">
    <location>
        <begin position="262"/>
        <end position="446"/>
    </location>
</feature>
<comment type="caution">
    <text evidence="9">The sequence shown here is derived from an EMBL/GenBank/DDBJ whole genome shotgun (WGS) entry which is preliminary data.</text>
</comment>
<evidence type="ECO:0000256" key="3">
    <source>
        <dbReference type="ARBA" id="ARBA00022679"/>
    </source>
</evidence>
<feature type="transmembrane region" description="Helical" evidence="7">
    <location>
        <begin position="104"/>
        <end position="123"/>
    </location>
</feature>
<evidence type="ECO:0000256" key="4">
    <source>
        <dbReference type="ARBA" id="ARBA00022692"/>
    </source>
</evidence>
<evidence type="ECO:0000256" key="6">
    <source>
        <dbReference type="ARBA" id="ARBA00023136"/>
    </source>
</evidence>
<dbReference type="Proteomes" id="UP000633278">
    <property type="component" value="Unassembled WGS sequence"/>
</dbReference>
<sequence length="453" mass="52899">MKTTGKKYSIFIKPLIILFDVLILNSIVYYYSGLAYLNVQFISYMIASWLFIAYYTKFYNVYRYTHVLKLVSLIGAQFFIFILSFYAYFSLFNEGNVANRQLEIVVSIVSVISFFKFLSFFLLKKYRLGGKNYRNVIVLGDNTSAKNIAKLFTQRPDLGYRFLGFFSNKEAKSKKYLGTIEMVFKYLLEETVDEIYCEVSALPQDEFIKIRAFANLHKIEIRLIPETKAIYSKDYILEYYGTLPVLKPKQLPFEKSETHFIKRIFDFLFSLFVCVFILSWALPILYVLVKIDSRGPFLFKQKRDGIQGNQFVCFKIRTMNNGLNSKSTSMSNSDIKITKIGTFLRKTSLDELPQFFNVLKGDMSVVGPRPHILIQTEKYIKEIDNYIVRNSVKPGITGLAQVSGYRGEVLKKEDIKNRVKYDIFYIENWSFLLDVKIIIQTVFNVFRGDEKAY</sequence>
<dbReference type="EMBL" id="BMJW01000001">
    <property type="protein sequence ID" value="GGG93697.1"/>
    <property type="molecule type" value="Genomic_DNA"/>
</dbReference>